<evidence type="ECO:0000313" key="2">
    <source>
        <dbReference type="EMBL" id="EBP0974615.1"/>
    </source>
</evidence>
<proteinExistence type="predicted"/>
<feature type="transmembrane region" description="Helical" evidence="1">
    <location>
        <begin position="170"/>
        <end position="192"/>
    </location>
</feature>
<accession>A0A5U6STM1</accession>
<feature type="transmembrane region" description="Helical" evidence="1">
    <location>
        <begin position="24"/>
        <end position="45"/>
    </location>
</feature>
<dbReference type="Pfam" id="PF05987">
    <property type="entry name" value="DUF898"/>
    <property type="match status" value="1"/>
</dbReference>
<keyword evidence="1" id="KW-0812">Transmembrane</keyword>
<comment type="caution">
    <text evidence="3">The sequence shown here is derived from an EMBL/GenBank/DDBJ whole genome shotgun (WGS) entry which is preliminary data.</text>
</comment>
<keyword evidence="1" id="KW-0472">Membrane</keyword>
<dbReference type="EMBL" id="AAGKQP010000003">
    <property type="protein sequence ID" value="EBP0974615.1"/>
    <property type="molecule type" value="Genomic_DNA"/>
</dbReference>
<keyword evidence="1" id="KW-1133">Transmembrane helix</keyword>
<sequence length="406" mass="45397">MNNVISSKDNHNHTLVFTGKGGKYFVICLVNFLLTCITLGIYAPWAMVKCRRYIYTNMTLNNQPFAYKATGGALFISVLLVFIIYIVSLSLIEHGHPGLGFTLFCLLIAIIPFMAVKGLQYQAMMTSLNGVHFGFQCSMRRAWWYMFALPVLLMVALYIVLYIISLVTIAVGGLVFNIVFLGLLAIIGIGVINGITYSKWMTLFGNGANFGIHRFSIQVNVKTCIRGCVLAMLTLFPFAVVIGYLIAPVFTDMILLSMMGNAQAGGALILQYYGQIMACYFLYFLAIIVVTSYLYVALRNLFLNNLSLANDSIRFHSSVTAHGMLWRLLVVFVISGVTLGLAYPWLKIWLVSWLAQNTQVQGDLDSLELTNDEKPLENSPLMWISRGIMPYFPFIRCKKADVYVGP</sequence>
<reference evidence="3" key="1">
    <citation type="submission" date="2018-07" db="EMBL/GenBank/DDBJ databases">
        <authorList>
            <consortium name="GenomeTrakr network: Whole genome sequencing for foodborne pathogen traceback"/>
        </authorList>
    </citation>
    <scope>NUCLEOTIDE SEQUENCE</scope>
    <source>
        <strain evidence="2">CFSAN024207</strain>
        <strain evidence="3">CFSAN047939</strain>
    </source>
</reference>
<dbReference type="EMBL" id="AAGOZC010000004">
    <property type="protein sequence ID" value="EBQ4315129.1"/>
    <property type="molecule type" value="Genomic_DNA"/>
</dbReference>
<feature type="transmembrane region" description="Helical" evidence="1">
    <location>
        <begin position="142"/>
        <end position="164"/>
    </location>
</feature>
<organism evidence="3">
    <name type="scientific">Salmonella enterica</name>
    <name type="common">Salmonella choleraesuis</name>
    <dbReference type="NCBI Taxonomy" id="28901"/>
    <lineage>
        <taxon>Bacteria</taxon>
        <taxon>Pseudomonadati</taxon>
        <taxon>Pseudomonadota</taxon>
        <taxon>Gammaproteobacteria</taxon>
        <taxon>Enterobacterales</taxon>
        <taxon>Enterobacteriaceae</taxon>
        <taxon>Salmonella</taxon>
    </lineage>
</organism>
<evidence type="ECO:0000313" key="3">
    <source>
        <dbReference type="EMBL" id="EBQ4315129.1"/>
    </source>
</evidence>
<feature type="transmembrane region" description="Helical" evidence="1">
    <location>
        <begin position="280"/>
        <end position="298"/>
    </location>
</feature>
<gene>
    <name evidence="3" type="ORF">A2H40_05140</name>
    <name evidence="2" type="ORF">LM31_04460</name>
</gene>
<name>A0A5U6STM1_SALER</name>
<protein>
    <submittedName>
        <fullName evidence="3">DUF898 domain-containing protein</fullName>
    </submittedName>
</protein>
<feature type="transmembrane region" description="Helical" evidence="1">
    <location>
        <begin position="65"/>
        <end position="87"/>
    </location>
</feature>
<feature type="transmembrane region" description="Helical" evidence="1">
    <location>
        <begin position="224"/>
        <end position="247"/>
    </location>
</feature>
<feature type="transmembrane region" description="Helical" evidence="1">
    <location>
        <begin position="324"/>
        <end position="346"/>
    </location>
</feature>
<evidence type="ECO:0000256" key="1">
    <source>
        <dbReference type="SAM" id="Phobius"/>
    </source>
</evidence>
<dbReference type="AlphaFoldDB" id="A0A5U6STM1"/>
<dbReference type="InterPro" id="IPR010295">
    <property type="entry name" value="DUF898"/>
</dbReference>
<feature type="transmembrane region" description="Helical" evidence="1">
    <location>
        <begin position="99"/>
        <end position="121"/>
    </location>
</feature>